<dbReference type="GeneTree" id="ENSGT00390000009268"/>
<name>A0A2K5D2L5_AOTNA</name>
<organism evidence="1 2">
    <name type="scientific">Aotus nancymaae</name>
    <name type="common">Ma's night monkey</name>
    <dbReference type="NCBI Taxonomy" id="37293"/>
    <lineage>
        <taxon>Eukaryota</taxon>
        <taxon>Metazoa</taxon>
        <taxon>Chordata</taxon>
        <taxon>Craniata</taxon>
        <taxon>Vertebrata</taxon>
        <taxon>Euteleostomi</taxon>
        <taxon>Mammalia</taxon>
        <taxon>Eutheria</taxon>
        <taxon>Euarchontoglires</taxon>
        <taxon>Primates</taxon>
        <taxon>Haplorrhini</taxon>
        <taxon>Platyrrhini</taxon>
        <taxon>Aotidae</taxon>
        <taxon>Aotus</taxon>
    </lineage>
</organism>
<protein>
    <submittedName>
        <fullName evidence="1">Uncharacterized protein</fullName>
    </submittedName>
</protein>
<dbReference type="InterPro" id="IPR039127">
    <property type="entry name" value="Trm112"/>
</dbReference>
<proteinExistence type="predicted"/>
<dbReference type="OMA" id="MCNKKGV"/>
<dbReference type="PANTHER" id="PTHR12773">
    <property type="entry name" value="UPF0315 PROTEIN-RELATED"/>
    <property type="match status" value="1"/>
</dbReference>
<dbReference type="GO" id="GO:0046982">
    <property type="term" value="F:protein heterodimerization activity"/>
    <property type="evidence" value="ECO:0007669"/>
    <property type="project" value="InterPro"/>
</dbReference>
<dbReference type="Ensembl" id="ENSANAT00000033027.1">
    <property type="protein sequence ID" value="ENSANAP00000015190.1"/>
    <property type="gene ID" value="ENSANAG00000025496.1"/>
</dbReference>
<dbReference type="GO" id="GO:0070476">
    <property type="term" value="P:rRNA (guanine-N7)-methylation"/>
    <property type="evidence" value="ECO:0007669"/>
    <property type="project" value="TreeGrafter"/>
</dbReference>
<dbReference type="AlphaFoldDB" id="A0A2K5D2L5"/>
<evidence type="ECO:0000313" key="1">
    <source>
        <dbReference type="Ensembl" id="ENSANAP00000015190.1"/>
    </source>
</evidence>
<dbReference type="Proteomes" id="UP000233020">
    <property type="component" value="Unplaced"/>
</dbReference>
<dbReference type="STRING" id="37293.ENSANAP00000015190"/>
<dbReference type="Gene3D" id="2.20.25.10">
    <property type="match status" value="1"/>
</dbReference>
<dbReference type="GO" id="GO:0030488">
    <property type="term" value="P:tRNA methylation"/>
    <property type="evidence" value="ECO:0007669"/>
    <property type="project" value="TreeGrafter"/>
</dbReference>
<reference evidence="1" key="2">
    <citation type="submission" date="2025-09" db="UniProtKB">
        <authorList>
            <consortium name="Ensembl"/>
        </authorList>
    </citation>
    <scope>IDENTIFICATION</scope>
</reference>
<evidence type="ECO:0000313" key="2">
    <source>
        <dbReference type="Proteomes" id="UP000233020"/>
    </source>
</evidence>
<sequence length="110" mass="12402">MKLLTHNLLSSHASEVSICPVKFNPQFVALTIPKAEWAAFLEATDNLRLIQVPNGLVEGYEENEEFLRTMHHLLPEVEGMEGTLRCPESAMFPIIRGIPNMPLSEEETKN</sequence>
<reference evidence="1" key="1">
    <citation type="submission" date="2025-08" db="UniProtKB">
        <authorList>
            <consortium name="Ensembl"/>
        </authorList>
    </citation>
    <scope>IDENTIFICATION</scope>
</reference>
<accession>A0A2K5D2L5</accession>
<dbReference type="PANTHER" id="PTHR12773:SF0">
    <property type="entry name" value="MULTIFUNCTIONAL METHYLTRANSFERASE SUBUNIT TRM112-LIKE PROTEIN"/>
    <property type="match status" value="1"/>
</dbReference>
<keyword evidence="2" id="KW-1185">Reference proteome</keyword>